<accession>A0AA39QQG2</accession>
<protein>
    <submittedName>
        <fullName evidence="3">Uncharacterized protein</fullName>
    </submittedName>
</protein>
<organism evidence="3 4">
    <name type="scientific">Cladonia borealis</name>
    <dbReference type="NCBI Taxonomy" id="184061"/>
    <lineage>
        <taxon>Eukaryota</taxon>
        <taxon>Fungi</taxon>
        <taxon>Dikarya</taxon>
        <taxon>Ascomycota</taxon>
        <taxon>Pezizomycotina</taxon>
        <taxon>Lecanoromycetes</taxon>
        <taxon>OSLEUM clade</taxon>
        <taxon>Lecanoromycetidae</taxon>
        <taxon>Lecanorales</taxon>
        <taxon>Lecanorineae</taxon>
        <taxon>Cladoniaceae</taxon>
        <taxon>Cladonia</taxon>
    </lineage>
</organism>
<evidence type="ECO:0000256" key="2">
    <source>
        <dbReference type="SAM" id="MobiDB-lite"/>
    </source>
</evidence>
<gene>
    <name evidence="3" type="ORF">JMJ35_010285</name>
</gene>
<dbReference type="EMBL" id="JAFEKC020000024">
    <property type="protein sequence ID" value="KAK0507247.1"/>
    <property type="molecule type" value="Genomic_DNA"/>
</dbReference>
<keyword evidence="1" id="KW-0175">Coiled coil</keyword>
<dbReference type="Proteomes" id="UP001166286">
    <property type="component" value="Unassembled WGS sequence"/>
</dbReference>
<dbReference type="AlphaFoldDB" id="A0AA39QQG2"/>
<evidence type="ECO:0000313" key="4">
    <source>
        <dbReference type="Proteomes" id="UP001166286"/>
    </source>
</evidence>
<feature type="compositionally biased region" description="Polar residues" evidence="2">
    <location>
        <begin position="252"/>
        <end position="262"/>
    </location>
</feature>
<feature type="region of interest" description="Disordered" evidence="2">
    <location>
        <begin position="289"/>
        <end position="336"/>
    </location>
</feature>
<evidence type="ECO:0000313" key="3">
    <source>
        <dbReference type="EMBL" id="KAK0507247.1"/>
    </source>
</evidence>
<feature type="compositionally biased region" description="Basic and acidic residues" evidence="2">
    <location>
        <begin position="236"/>
        <end position="251"/>
    </location>
</feature>
<keyword evidence="4" id="KW-1185">Reference proteome</keyword>
<comment type="caution">
    <text evidence="3">The sequence shown here is derived from an EMBL/GenBank/DDBJ whole genome shotgun (WGS) entry which is preliminary data.</text>
</comment>
<evidence type="ECO:0000256" key="1">
    <source>
        <dbReference type="SAM" id="Coils"/>
    </source>
</evidence>
<reference evidence="3" key="1">
    <citation type="submission" date="2023-03" db="EMBL/GenBank/DDBJ databases">
        <title>Complete genome of Cladonia borealis.</title>
        <authorList>
            <person name="Park H."/>
        </authorList>
    </citation>
    <scope>NUCLEOTIDE SEQUENCE</scope>
    <source>
        <strain evidence="3">ANT050790</strain>
    </source>
</reference>
<feature type="region of interest" description="Disordered" evidence="2">
    <location>
        <begin position="236"/>
        <end position="268"/>
    </location>
</feature>
<proteinExistence type="predicted"/>
<feature type="coiled-coil region" evidence="1">
    <location>
        <begin position="65"/>
        <end position="102"/>
    </location>
</feature>
<name>A0AA39QQG2_9LECA</name>
<feature type="region of interest" description="Disordered" evidence="2">
    <location>
        <begin position="135"/>
        <end position="177"/>
    </location>
</feature>
<sequence>MSSTGQQSSSRWDEKAYMERLTPLERDLEIANLEHQAHKLRKQNDDLWSENDELKAKGTSWVTLLENLKAREDDLKAKDETIKELSADLARQELEINTYKERNGELQGWFRKHYEEARAANERYGLDVADARDVTDKDSDLTRPLPSADTPVVQRRSALQAPKSPPRPRNSPQPEHVRSLAIPHGAESVKDFAQVAATPTRPTSGGKRDLWNELWEDYNDVLVVKVDPEKAFADWKRERAAKSSRPGKEQTQDVGESSTPKSGQLKAATAGLQSVDKYVVNQGGHRLAGAIEDDGEIEAISESNQPDIESTKAKRSFSQSFSEPEISHKKTKTNGR</sequence>